<accession>X7FDC2</accession>
<feature type="compositionally biased region" description="Polar residues" evidence="1">
    <location>
        <begin position="303"/>
        <end position="313"/>
    </location>
</feature>
<dbReference type="PANTHER" id="PTHR22911">
    <property type="entry name" value="ACYL-MALONYL CONDENSING ENZYME-RELATED"/>
    <property type="match status" value="1"/>
</dbReference>
<feature type="transmembrane region" description="Helical" evidence="2">
    <location>
        <begin position="123"/>
        <end position="140"/>
    </location>
</feature>
<organism evidence="4 5">
    <name type="scientific">Roseivivax isoporae LMG 25204</name>
    <dbReference type="NCBI Taxonomy" id="1449351"/>
    <lineage>
        <taxon>Bacteria</taxon>
        <taxon>Pseudomonadati</taxon>
        <taxon>Pseudomonadota</taxon>
        <taxon>Alphaproteobacteria</taxon>
        <taxon>Rhodobacterales</taxon>
        <taxon>Roseobacteraceae</taxon>
        <taxon>Roseivivax</taxon>
    </lineage>
</organism>
<feature type="region of interest" description="Disordered" evidence="1">
    <location>
        <begin position="292"/>
        <end position="313"/>
    </location>
</feature>
<feature type="transmembrane region" description="Helical" evidence="2">
    <location>
        <begin position="37"/>
        <end position="54"/>
    </location>
</feature>
<dbReference type="SUPFAM" id="SSF103481">
    <property type="entry name" value="Multidrug resistance efflux transporter EmrE"/>
    <property type="match status" value="2"/>
</dbReference>
<dbReference type="GO" id="GO:0016020">
    <property type="term" value="C:membrane"/>
    <property type="evidence" value="ECO:0007669"/>
    <property type="project" value="InterPro"/>
</dbReference>
<dbReference type="Proteomes" id="UP000023430">
    <property type="component" value="Unassembled WGS sequence"/>
</dbReference>
<dbReference type="EMBL" id="JAME01000002">
    <property type="protein sequence ID" value="ETX30763.1"/>
    <property type="molecule type" value="Genomic_DNA"/>
</dbReference>
<proteinExistence type="predicted"/>
<dbReference type="InterPro" id="IPR037185">
    <property type="entry name" value="EmrE-like"/>
</dbReference>
<feature type="transmembrane region" description="Helical" evidence="2">
    <location>
        <begin position="209"/>
        <end position="227"/>
    </location>
</feature>
<evidence type="ECO:0000313" key="4">
    <source>
        <dbReference type="EMBL" id="ETX30763.1"/>
    </source>
</evidence>
<dbReference type="OrthoDB" id="9810239at2"/>
<gene>
    <name evidence="4" type="ORF">RISW2_08125</name>
</gene>
<evidence type="ECO:0000256" key="2">
    <source>
        <dbReference type="SAM" id="Phobius"/>
    </source>
</evidence>
<comment type="caution">
    <text evidence="4">The sequence shown here is derived from an EMBL/GenBank/DDBJ whole genome shotgun (WGS) entry which is preliminary data.</text>
</comment>
<sequence>MTTRRINGLALATFGALVLTPDALFMRWSEMDGAQMLAWRAPAMAGLFLLAWAVTSRNRRGDGAALLTGAGLTVAVAQMFNATLFPAGIALAPVAVMLLAVATVPVCAAILARILYGERTDRATWVTIPVVLAGIALAVTGEGEMGFDPRAALGALAGLGVALSLSTTFVTLRHNPQVPLLLAMGLGGMAAGAFGFALTGPARMTDGHVWAILVTGLLILPVSFFSLSEASRHAPAAGVSLIMLLETVLGPLWVWLGTGEAPTPRMMAGGAIVVGALAVYILHGRRRARKSALGADRAKGLDTRTTSRPARRP</sequence>
<name>X7FDC2_9RHOB</name>
<dbReference type="STRING" id="1449351.RISW2_08125"/>
<keyword evidence="2" id="KW-0812">Transmembrane</keyword>
<feature type="transmembrane region" description="Helical" evidence="2">
    <location>
        <begin position="91"/>
        <end position="116"/>
    </location>
</feature>
<feature type="transmembrane region" description="Helical" evidence="2">
    <location>
        <begin position="266"/>
        <end position="283"/>
    </location>
</feature>
<feature type="transmembrane region" description="Helical" evidence="2">
    <location>
        <begin position="234"/>
        <end position="254"/>
    </location>
</feature>
<evidence type="ECO:0000313" key="5">
    <source>
        <dbReference type="Proteomes" id="UP000023430"/>
    </source>
</evidence>
<feature type="transmembrane region" description="Helical" evidence="2">
    <location>
        <begin position="152"/>
        <end position="172"/>
    </location>
</feature>
<keyword evidence="2" id="KW-1133">Transmembrane helix</keyword>
<keyword evidence="2" id="KW-0472">Membrane</keyword>
<feature type="transmembrane region" description="Helical" evidence="2">
    <location>
        <begin position="179"/>
        <end position="197"/>
    </location>
</feature>
<feature type="domain" description="EamA" evidence="3">
    <location>
        <begin position="24"/>
        <end position="139"/>
    </location>
</feature>
<dbReference type="AlphaFoldDB" id="X7FDC2"/>
<evidence type="ECO:0000256" key="1">
    <source>
        <dbReference type="SAM" id="MobiDB-lite"/>
    </source>
</evidence>
<reference evidence="4 5" key="1">
    <citation type="submission" date="2014-01" db="EMBL/GenBank/DDBJ databases">
        <title>Roseivivax isoporae LMG 25204 Genome Sequencing.</title>
        <authorList>
            <person name="Lai Q."/>
            <person name="Li G."/>
            <person name="Shao Z."/>
        </authorList>
    </citation>
    <scope>NUCLEOTIDE SEQUENCE [LARGE SCALE GENOMIC DNA]</scope>
    <source>
        <strain evidence="4 5">LMG 25204</strain>
    </source>
</reference>
<dbReference type="InterPro" id="IPR000620">
    <property type="entry name" value="EamA_dom"/>
</dbReference>
<keyword evidence="5" id="KW-1185">Reference proteome</keyword>
<feature type="transmembrane region" description="Helical" evidence="2">
    <location>
        <begin position="66"/>
        <end position="85"/>
    </location>
</feature>
<dbReference type="Pfam" id="PF00892">
    <property type="entry name" value="EamA"/>
    <property type="match status" value="1"/>
</dbReference>
<dbReference type="RefSeq" id="WP_084615211.1">
    <property type="nucleotide sequence ID" value="NZ_JAME01000002.1"/>
</dbReference>
<dbReference type="eggNOG" id="COG0697">
    <property type="taxonomic scope" value="Bacteria"/>
</dbReference>
<protein>
    <submittedName>
        <fullName evidence="4">Membrane protein</fullName>
    </submittedName>
</protein>
<evidence type="ECO:0000259" key="3">
    <source>
        <dbReference type="Pfam" id="PF00892"/>
    </source>
</evidence>